<proteinExistence type="predicted"/>
<dbReference type="Gene3D" id="3.40.50.2300">
    <property type="match status" value="2"/>
</dbReference>
<evidence type="ECO:0000256" key="1">
    <source>
        <dbReference type="SAM" id="MobiDB-lite"/>
    </source>
</evidence>
<dbReference type="Proteomes" id="UP000594771">
    <property type="component" value="Chromosome"/>
</dbReference>
<dbReference type="RefSeq" id="WP_060778245.1">
    <property type="nucleotide sequence ID" value="NZ_CAJHLF010000002.1"/>
</dbReference>
<reference evidence="3 4" key="1">
    <citation type="submission" date="2020-12" db="EMBL/GenBank/DDBJ databases">
        <title>FDA dAtabase for Regulatory Grade micrObial Sequences (FDA-ARGOS): Supporting development and validation of Infectious Disease Dx tests.</title>
        <authorList>
            <person name="Sproer C."/>
            <person name="Gronow S."/>
            <person name="Severitt S."/>
            <person name="Schroder I."/>
            <person name="Tallon L."/>
            <person name="Sadzewicz L."/>
            <person name="Zhao X."/>
            <person name="Boylan J."/>
            <person name="Ott S."/>
            <person name="Bowen H."/>
            <person name="Vavikolanu K."/>
            <person name="Mehta A."/>
            <person name="Aluvathingal J."/>
            <person name="Nadendla S."/>
            <person name="Lowell S."/>
            <person name="Myers T."/>
            <person name="Yan Y."/>
            <person name="Sichtig H."/>
        </authorList>
    </citation>
    <scope>NUCLEOTIDE SEQUENCE [LARGE SCALE GENOMIC DNA]</scope>
    <source>
        <strain evidence="3 4">FDAARGOS_911</strain>
    </source>
</reference>
<dbReference type="GeneID" id="35768297"/>
<gene>
    <name evidence="3" type="ORF">I6G68_05680</name>
    <name evidence="2" type="ORF">ODY43_00955</name>
</gene>
<evidence type="ECO:0000313" key="3">
    <source>
        <dbReference type="EMBL" id="QPS00887.1"/>
    </source>
</evidence>
<keyword evidence="5" id="KW-1185">Reference proteome</keyword>
<dbReference type="OrthoDB" id="9776955at2"/>
<sequence>MMKKQVVKIMSLGALVLGLMGCGQGEEKDQKEIGIIQYAEHQALNDAREGFLEGLAEGGLKDGEKIKVDYQNAQADQSNLNSIAQGMKGRKDLVFTIATPAAQAALNADKETPTLFTAVTDPESANLVKSNQQPDTNASGTSDRAPVEKAVDLLLKLNPEIKTVGMPYNSSEVNSEIQFAAFKEYAENKGLKVEAQTVTTTNEVQSAITALAKRVDGICLPTDNTIAQTIPTIGKVVKEEKVPTIGAESTHIEGCLATYGVNFKNLGRQTAEMAIKILEEGADISKMPVESADEFELQVNEEMASALGIDTEQLKKGE</sequence>
<dbReference type="InterPro" id="IPR028082">
    <property type="entry name" value="Peripla_BP_I"/>
</dbReference>
<dbReference type="EMBL" id="JAOTML010000001">
    <property type="protein sequence ID" value="MCY3052574.1"/>
    <property type="molecule type" value="Genomic_DNA"/>
</dbReference>
<dbReference type="PANTHER" id="PTHR35271:SF1">
    <property type="entry name" value="ABC TRANSPORTER, SUBSTRATE-BINDING LIPOPROTEIN"/>
    <property type="match status" value="1"/>
</dbReference>
<dbReference type="InterPro" id="IPR007487">
    <property type="entry name" value="ABC_transpt-TYRBP-like"/>
</dbReference>
<dbReference type="Pfam" id="PF04392">
    <property type="entry name" value="ABC_sub_bind"/>
    <property type="match status" value="1"/>
</dbReference>
<feature type="compositionally biased region" description="Polar residues" evidence="1">
    <location>
        <begin position="127"/>
        <end position="142"/>
    </location>
</feature>
<evidence type="ECO:0000313" key="4">
    <source>
        <dbReference type="Proteomes" id="UP000594771"/>
    </source>
</evidence>
<evidence type="ECO:0000313" key="5">
    <source>
        <dbReference type="Proteomes" id="UP001069145"/>
    </source>
</evidence>
<dbReference type="KEGG" id="aun:AWM73_04375"/>
<dbReference type="AlphaFoldDB" id="A0A0X8FEE3"/>
<dbReference type="CDD" id="cd06325">
    <property type="entry name" value="PBP1_ABC_unchar_transporter"/>
    <property type="match status" value="1"/>
</dbReference>
<name>A0A0X8FEE3_9LACT</name>
<dbReference type="Proteomes" id="UP001069145">
    <property type="component" value="Unassembled WGS sequence"/>
</dbReference>
<feature type="region of interest" description="Disordered" evidence="1">
    <location>
        <begin position="123"/>
        <end position="145"/>
    </location>
</feature>
<dbReference type="EMBL" id="CP065662">
    <property type="protein sequence ID" value="QPS00887.1"/>
    <property type="molecule type" value="Genomic_DNA"/>
</dbReference>
<accession>A0A0X8FEE3</accession>
<reference evidence="2" key="2">
    <citation type="submission" date="2022-09" db="EMBL/GenBank/DDBJ databases">
        <title>Aerococcus urinae taxonomy study.</title>
        <authorList>
            <person name="Christensen J."/>
            <person name="Senneby E."/>
        </authorList>
    </citation>
    <scope>NUCLEOTIDE SEQUENCE</scope>
    <source>
        <strain evidence="2">NLD-066-U95</strain>
    </source>
</reference>
<protein>
    <submittedName>
        <fullName evidence="3">ABC transporter substrate-binding protein</fullName>
    </submittedName>
</protein>
<dbReference type="PROSITE" id="PS51257">
    <property type="entry name" value="PROKAR_LIPOPROTEIN"/>
    <property type="match status" value="1"/>
</dbReference>
<dbReference type="SUPFAM" id="SSF53822">
    <property type="entry name" value="Periplasmic binding protein-like I"/>
    <property type="match status" value="1"/>
</dbReference>
<evidence type="ECO:0000313" key="2">
    <source>
        <dbReference type="EMBL" id="MCY3052574.1"/>
    </source>
</evidence>
<organism evidence="3 4">
    <name type="scientific">Aerococcus urinae</name>
    <dbReference type="NCBI Taxonomy" id="1376"/>
    <lineage>
        <taxon>Bacteria</taxon>
        <taxon>Bacillati</taxon>
        <taxon>Bacillota</taxon>
        <taxon>Bacilli</taxon>
        <taxon>Lactobacillales</taxon>
        <taxon>Aerococcaceae</taxon>
        <taxon>Aerococcus</taxon>
    </lineage>
</organism>
<dbReference type="PANTHER" id="PTHR35271">
    <property type="entry name" value="ABC TRANSPORTER, SUBSTRATE-BINDING LIPOPROTEIN-RELATED"/>
    <property type="match status" value="1"/>
</dbReference>